<keyword evidence="3" id="KW-0949">S-adenosyl-L-methionine</keyword>
<dbReference type="EMBL" id="AP022561">
    <property type="protein sequence ID" value="BBX05562.1"/>
    <property type="molecule type" value="Genomic_DNA"/>
</dbReference>
<keyword evidence="2" id="KW-0808">Transferase</keyword>
<dbReference type="Proteomes" id="UP000467327">
    <property type="component" value="Chromosome"/>
</dbReference>
<evidence type="ECO:0000259" key="4">
    <source>
        <dbReference type="Pfam" id="PF13649"/>
    </source>
</evidence>
<evidence type="ECO:0000313" key="6">
    <source>
        <dbReference type="Proteomes" id="UP000467327"/>
    </source>
</evidence>
<protein>
    <recommendedName>
        <fullName evidence="4">Methyltransferase domain-containing protein</fullName>
    </recommendedName>
</protein>
<feature type="domain" description="Methyltransferase" evidence="4">
    <location>
        <begin position="51"/>
        <end position="145"/>
    </location>
</feature>
<dbReference type="InterPro" id="IPR029063">
    <property type="entry name" value="SAM-dependent_MTases_sf"/>
</dbReference>
<organism evidence="5 6">
    <name type="scientific">Mycolicibacterium aichiense</name>
    <dbReference type="NCBI Taxonomy" id="1799"/>
    <lineage>
        <taxon>Bacteria</taxon>
        <taxon>Bacillati</taxon>
        <taxon>Actinomycetota</taxon>
        <taxon>Actinomycetes</taxon>
        <taxon>Mycobacteriales</taxon>
        <taxon>Mycobacteriaceae</taxon>
        <taxon>Mycolicibacterium</taxon>
    </lineage>
</organism>
<evidence type="ECO:0000256" key="1">
    <source>
        <dbReference type="ARBA" id="ARBA00022603"/>
    </source>
</evidence>
<evidence type="ECO:0000313" key="5">
    <source>
        <dbReference type="EMBL" id="BBX05562.1"/>
    </source>
</evidence>
<gene>
    <name evidence="5" type="ORF">MAIC_03650</name>
</gene>
<dbReference type="AlphaFoldDB" id="A0AAD1HHJ7"/>
<name>A0AAD1HHJ7_9MYCO</name>
<dbReference type="CDD" id="cd02440">
    <property type="entry name" value="AdoMet_MTases"/>
    <property type="match status" value="1"/>
</dbReference>
<dbReference type="GO" id="GO:0008168">
    <property type="term" value="F:methyltransferase activity"/>
    <property type="evidence" value="ECO:0007669"/>
    <property type="project" value="UniProtKB-KW"/>
</dbReference>
<proteinExistence type="predicted"/>
<dbReference type="KEGG" id="maic:MAIC_03650"/>
<dbReference type="GO" id="GO:0032259">
    <property type="term" value="P:methylation"/>
    <property type="evidence" value="ECO:0007669"/>
    <property type="project" value="UniProtKB-KW"/>
</dbReference>
<evidence type="ECO:0000256" key="2">
    <source>
        <dbReference type="ARBA" id="ARBA00022679"/>
    </source>
</evidence>
<dbReference type="SUPFAM" id="SSF53335">
    <property type="entry name" value="S-adenosyl-L-methionine-dependent methyltransferases"/>
    <property type="match status" value="1"/>
</dbReference>
<evidence type="ECO:0000256" key="3">
    <source>
        <dbReference type="ARBA" id="ARBA00022691"/>
    </source>
</evidence>
<sequence length="230" mass="24665">MYVEDMDSEVMDWDGAYRQEGAFAGPPPWNIGEPQPELAALARDGKISGHVLDAGCGHAELALALAATGATVVGIDVSPTAITAATEAARQRGLSNVTFVCADITSFTGYDEQFATIIDSTLFHSLPVDARDAYLRAIHRAAAPGAQLYVLVFAKGAFPPHLETKPNEVDEDELRAAVSKYFVIDDIRPAKIHSHKPAFADIPEGAMPFDLDTKGRLMMPAYLLSAHKNG</sequence>
<reference evidence="5 6" key="1">
    <citation type="journal article" date="2019" name="Emerg. Microbes Infect.">
        <title>Comprehensive subspecies identification of 175 nontuberculous mycobacteria species based on 7547 genomic profiles.</title>
        <authorList>
            <person name="Matsumoto Y."/>
            <person name="Kinjo T."/>
            <person name="Motooka D."/>
            <person name="Nabeya D."/>
            <person name="Jung N."/>
            <person name="Uechi K."/>
            <person name="Horii T."/>
            <person name="Iida T."/>
            <person name="Fujita J."/>
            <person name="Nakamura S."/>
        </authorList>
    </citation>
    <scope>NUCLEOTIDE SEQUENCE [LARGE SCALE GENOMIC DNA]</scope>
    <source>
        <strain evidence="5 6">JCM 6376</strain>
    </source>
</reference>
<keyword evidence="6" id="KW-1185">Reference proteome</keyword>
<accession>A0AAD1HHJ7</accession>
<dbReference type="PANTHER" id="PTHR43464:SF19">
    <property type="entry name" value="UBIQUINONE BIOSYNTHESIS O-METHYLTRANSFERASE, MITOCHONDRIAL"/>
    <property type="match status" value="1"/>
</dbReference>
<dbReference type="InterPro" id="IPR041698">
    <property type="entry name" value="Methyltransf_25"/>
</dbReference>
<dbReference type="Pfam" id="PF13649">
    <property type="entry name" value="Methyltransf_25"/>
    <property type="match status" value="1"/>
</dbReference>
<keyword evidence="1" id="KW-0489">Methyltransferase</keyword>
<dbReference type="PANTHER" id="PTHR43464">
    <property type="entry name" value="METHYLTRANSFERASE"/>
    <property type="match status" value="1"/>
</dbReference>
<dbReference type="Gene3D" id="3.40.50.150">
    <property type="entry name" value="Vaccinia Virus protein VP39"/>
    <property type="match status" value="1"/>
</dbReference>